<dbReference type="VEuPathDB" id="CryptoDB:Vbra_15357"/>
<dbReference type="AlphaFoldDB" id="A0A0G4FGP3"/>
<keyword evidence="3" id="KW-1185">Reference proteome</keyword>
<evidence type="ECO:0000256" key="1">
    <source>
        <dbReference type="SAM" id="MobiDB-lite"/>
    </source>
</evidence>
<evidence type="ECO:0000313" key="3">
    <source>
        <dbReference type="Proteomes" id="UP000041254"/>
    </source>
</evidence>
<dbReference type="EMBL" id="CDMY01000436">
    <property type="protein sequence ID" value="CEM12611.1"/>
    <property type="molecule type" value="Genomic_DNA"/>
</dbReference>
<organism evidence="2 3">
    <name type="scientific">Vitrella brassicaformis (strain CCMP3155)</name>
    <dbReference type="NCBI Taxonomy" id="1169540"/>
    <lineage>
        <taxon>Eukaryota</taxon>
        <taxon>Sar</taxon>
        <taxon>Alveolata</taxon>
        <taxon>Colpodellida</taxon>
        <taxon>Vitrellaceae</taxon>
        <taxon>Vitrella</taxon>
    </lineage>
</organism>
<sequence length="600" mass="66102">MPASACILFRDGPCVELTNGERTAGKGKGEPVLVGDLRDLRQANDAPVTAAVKRVSKEDDTFDDYEVRGLQIEESKMQHMDGQPPFLRVLAADTQPHSPASYQKTDGTKKELLCIAMPFLDPDNFVEVNKLFGWEGEANTKLFNVQGGRAIPQQRQLRGGGEVAPRGPKGHHQGDSPGHAGPPGSPVTRRIFLDGFYRNIMLPRHMFFGNGPLHPFPADNGVHRPGQHAHGGPQDPQRPPPSGPDTQAAQRQRPGGTPWFLSPETVVLQSGTAADLKVWPKDFKDALQEVRRGLHKKGVPLLHPDGREEIWVDEKVAVYGVASIFHAVTRGWAIWCDDEAVELRVAAGMSWIREDGRPLCCPGQIQSPLDTLPLESSELHFAKKWLDTICQVTARGMQPDMADRCTLRDIEEELLEALQVLEEPPTAEVRKKAAASETFASSNPEPLHPSSLWQVTAAPTTRPTTRSRSSVHPPALCTHPPPGHHTPRPPNAPPCHPSRPNGAVHATLPVHAAPLPAHHPYPPPLPPAPEYKACHARIVPTAGPINQHRVAHWRQNDWTGQWEYWEPSGDVDAYGRAMWEVRSADQDLMIDALMGSRHRH</sequence>
<protein>
    <submittedName>
        <fullName evidence="2">Uncharacterized protein</fullName>
    </submittedName>
</protein>
<evidence type="ECO:0000313" key="2">
    <source>
        <dbReference type="EMBL" id="CEM12611.1"/>
    </source>
</evidence>
<feature type="region of interest" description="Disordered" evidence="1">
    <location>
        <begin position="217"/>
        <end position="261"/>
    </location>
</feature>
<reference evidence="2 3" key="1">
    <citation type="submission" date="2014-11" db="EMBL/GenBank/DDBJ databases">
        <authorList>
            <person name="Zhu J."/>
            <person name="Qi W."/>
            <person name="Song R."/>
        </authorList>
    </citation>
    <scope>NUCLEOTIDE SEQUENCE [LARGE SCALE GENOMIC DNA]</scope>
</reference>
<accession>A0A0G4FGP3</accession>
<feature type="compositionally biased region" description="Pro residues" evidence="1">
    <location>
        <begin position="479"/>
        <end position="497"/>
    </location>
</feature>
<feature type="region of interest" description="Disordered" evidence="1">
    <location>
        <begin position="425"/>
        <end position="504"/>
    </location>
</feature>
<dbReference type="PhylomeDB" id="A0A0G4FGP3"/>
<proteinExistence type="predicted"/>
<name>A0A0G4FGP3_VITBC</name>
<dbReference type="Proteomes" id="UP000041254">
    <property type="component" value="Unassembled WGS sequence"/>
</dbReference>
<feature type="region of interest" description="Disordered" evidence="1">
    <location>
        <begin position="148"/>
        <end position="187"/>
    </location>
</feature>
<dbReference type="InParanoid" id="A0A0G4FGP3"/>
<gene>
    <name evidence="2" type="ORF">Vbra_15357</name>
</gene>
<feature type="compositionally biased region" description="Low complexity" evidence="1">
    <location>
        <begin position="456"/>
        <end position="470"/>
    </location>
</feature>